<dbReference type="EMBL" id="GDJX01014743">
    <property type="protein sequence ID" value="JAT53193.1"/>
    <property type="molecule type" value="Transcribed_RNA"/>
</dbReference>
<dbReference type="InterPro" id="IPR009060">
    <property type="entry name" value="UBA-like_sf"/>
</dbReference>
<sequence length="632" mass="69700">MSFKSVYRCLQEVFPQVDLRILKAIAIEHSTDVDAAVDFVLLEVLPHLSASQDESYIHSEVQEENFKSLEVERSSQGISSSVNSSLHSYPDQLVEKLPGTDHASAALFASSLRWEEAICDGSSVGFVFESERDLFPSEHHELLNEATASQPSETMSLTCENVSVINTTNGNFPIQPLGKLVVNDFPSVIQDGNSSYQSWIHGEVEEPIQLEKPHLEQNTGSTTVSSLIHCEEFVVNCSSPVLADIQSSFGLDVPSAVSKTFQSFPVSSLEENLGSLQFGLAEENTLSTSCNGHGEEPLHSVDTGAERLDLHSMDTIDNKHPTASISTRSGHVFSIDFLEEFVTDCKGIKTTLVSAMESIVDMMNEVDLREKEANMAKEAASKAGLDILAKVEDLKEMLKHAKEANSMHAGEVYGEKSILATEARELQSRLFSLSDDRDKSLAVIEEICQTLKLRLDVAEQERIKAEQEKLEKDEIAQKSLVEQENIMDKVVQESKMLQQEAEENSKLREFLMERGRLVDMLQGEISVICEDVLGLKERIDGRMPLSSSLSSSHILSSLASSTSSRTNTSSGKLPCSVESSENPGTLSEEILKTEQLVSSTESSDQLVVLEADHKAISDDDWEYFDGEVELSH</sequence>
<dbReference type="EMBL" id="GDJX01026065">
    <property type="protein sequence ID" value="JAT41871.1"/>
    <property type="molecule type" value="Transcribed_RNA"/>
</dbReference>
<feature type="domain" description="CUE" evidence="3">
    <location>
        <begin position="2"/>
        <end position="44"/>
    </location>
</feature>
<feature type="coiled-coil region" evidence="1">
    <location>
        <begin position="441"/>
        <end position="500"/>
    </location>
</feature>
<dbReference type="CDD" id="cd14279">
    <property type="entry name" value="CUE"/>
    <property type="match status" value="1"/>
</dbReference>
<dbReference type="PANTHER" id="PTHR48459:SF1">
    <property type="entry name" value="CUE DOMAIN-CONTAINING PROTEIN"/>
    <property type="match status" value="1"/>
</dbReference>
<dbReference type="GO" id="GO:0043130">
    <property type="term" value="F:ubiquitin binding"/>
    <property type="evidence" value="ECO:0007669"/>
    <property type="project" value="InterPro"/>
</dbReference>
<dbReference type="EMBL" id="GDJX01020602">
    <property type="protein sequence ID" value="JAT47334.1"/>
    <property type="molecule type" value="Transcribed_RNA"/>
</dbReference>
<dbReference type="PROSITE" id="PS51140">
    <property type="entry name" value="CUE"/>
    <property type="match status" value="1"/>
</dbReference>
<evidence type="ECO:0000313" key="4">
    <source>
        <dbReference type="EMBL" id="JAT41871.1"/>
    </source>
</evidence>
<evidence type="ECO:0000313" key="6">
    <source>
        <dbReference type="EMBL" id="JAT50845.1"/>
    </source>
</evidence>
<feature type="compositionally biased region" description="Low complexity" evidence="2">
    <location>
        <begin position="559"/>
        <end position="570"/>
    </location>
</feature>
<evidence type="ECO:0000256" key="2">
    <source>
        <dbReference type="SAM" id="MobiDB-lite"/>
    </source>
</evidence>
<evidence type="ECO:0000313" key="7">
    <source>
        <dbReference type="EMBL" id="JAT53193.1"/>
    </source>
</evidence>
<accession>A0A1D1XY56</accession>
<dbReference type="PANTHER" id="PTHR48459">
    <property type="entry name" value="CUE DOMAIN-CONTAINING PROTEIN"/>
    <property type="match status" value="1"/>
</dbReference>
<protein>
    <recommendedName>
        <fullName evidence="3">CUE domain-containing protein</fullName>
    </recommendedName>
</protein>
<organism evidence="5">
    <name type="scientific">Anthurium amnicola</name>
    <dbReference type="NCBI Taxonomy" id="1678845"/>
    <lineage>
        <taxon>Eukaryota</taxon>
        <taxon>Viridiplantae</taxon>
        <taxon>Streptophyta</taxon>
        <taxon>Embryophyta</taxon>
        <taxon>Tracheophyta</taxon>
        <taxon>Spermatophyta</taxon>
        <taxon>Magnoliopsida</taxon>
        <taxon>Liliopsida</taxon>
        <taxon>Araceae</taxon>
        <taxon>Pothoideae</taxon>
        <taxon>Potheae</taxon>
        <taxon>Anthurium</taxon>
    </lineage>
</organism>
<name>A0A1D1XY56_9ARAE</name>
<dbReference type="InterPro" id="IPR003892">
    <property type="entry name" value="CUE"/>
</dbReference>
<evidence type="ECO:0000256" key="1">
    <source>
        <dbReference type="SAM" id="Coils"/>
    </source>
</evidence>
<proteinExistence type="predicted"/>
<feature type="region of interest" description="Disordered" evidence="2">
    <location>
        <begin position="559"/>
        <end position="585"/>
    </location>
</feature>
<dbReference type="EMBL" id="GDJX01017091">
    <property type="protein sequence ID" value="JAT50845.1"/>
    <property type="molecule type" value="Transcribed_RNA"/>
</dbReference>
<keyword evidence="1" id="KW-0175">Coiled coil</keyword>
<evidence type="ECO:0000259" key="3">
    <source>
        <dbReference type="PROSITE" id="PS51140"/>
    </source>
</evidence>
<reference evidence="5" key="1">
    <citation type="submission" date="2015-07" db="EMBL/GenBank/DDBJ databases">
        <title>Transcriptome Assembly of Anthurium amnicola.</title>
        <authorList>
            <person name="Suzuki J."/>
        </authorList>
    </citation>
    <scope>NUCLEOTIDE SEQUENCE</scope>
</reference>
<dbReference type="SUPFAM" id="SSF46934">
    <property type="entry name" value="UBA-like"/>
    <property type="match status" value="1"/>
</dbReference>
<evidence type="ECO:0000313" key="5">
    <source>
        <dbReference type="EMBL" id="JAT47334.1"/>
    </source>
</evidence>
<gene>
    <name evidence="5" type="ORF">g.51975</name>
    <name evidence="6" type="ORF">g.51976</name>
    <name evidence="7" type="ORF">g.51977</name>
    <name evidence="4" type="ORF">g.51980</name>
</gene>
<dbReference type="AlphaFoldDB" id="A0A1D1XY56"/>